<dbReference type="RefSeq" id="WP_014224168.1">
    <property type="nucleotide sequence ID" value="NZ_CAJPTF010000036.1"/>
</dbReference>
<evidence type="ECO:0000313" key="4">
    <source>
        <dbReference type="Proteomes" id="UP000219259"/>
    </source>
</evidence>
<name>A0A1D3UGV6_TANFO</name>
<dbReference type="AlphaFoldDB" id="A0A1D3UGV6"/>
<dbReference type="Proteomes" id="UP000182057">
    <property type="component" value="Unassembled WGS sequence"/>
</dbReference>
<evidence type="ECO:0000313" key="3">
    <source>
        <dbReference type="Proteomes" id="UP000182057"/>
    </source>
</evidence>
<dbReference type="EMBL" id="FMMM01000025">
    <property type="protein sequence ID" value="SCQ19343.1"/>
    <property type="molecule type" value="Genomic_DNA"/>
</dbReference>
<gene>
    <name evidence="1" type="ORF">CLI86_11040</name>
    <name evidence="2" type="ORF">TFUB20_00666</name>
</gene>
<sequence length="374" mass="43336">MHHKFNDIRPFCTSEIPEAMQVIAESEHFELLARYIFPDRDVEEVREMIRTIRTTDEFQLNVMYYVNEQIVRRSITRLTQNSFAHLDPRKPYLFVSNHRDIMLDSSLLQYILHINGFRTTEITFGSNLMQEALVTNIGRANKMFKVIRSSNLHDFLKNSMLLSEYIRHTLTQKGESVWIAQRNGRTKDGHDATDQGMIKMFCMSDKSDLPRSVGELNIVPMAISYQIEPCDILKTRELYLSQGGEKYVKQPDEDLNSILTGIMQPKGRVHLSLGNPITYEQLPSGQRHANEFYKGVASLIDKQIYAHYKLYDNNYIAHDMRSGTSTYADRYTLEAKKIFEERCNAMLQQLEGDRSTLLNIFLGIYANPVDNAPK</sequence>
<dbReference type="PANTHER" id="PTHR30068:SF3">
    <property type="entry name" value="PHOSPHOLIPID_GLYCEROL ACYLTRANSFERASE DOMAIN-CONTAINING PROTEIN"/>
    <property type="match status" value="1"/>
</dbReference>
<reference evidence="1 4" key="2">
    <citation type="submission" date="2017-09" db="EMBL/GenBank/DDBJ databases">
        <title>Phase variable restriction modification systems are present in the genome sequences of periodontal pathogens Prevotella intermedia, Tannerella forsythia and Porphyromonas gingivalis.</title>
        <authorList>
            <person name="Haigh R.D."/>
            <person name="Crawford L."/>
            <person name="Ralph J."/>
            <person name="Wanford J."/>
            <person name="Vartoukian S.R."/>
            <person name="Hijazib K."/>
            <person name="Wade W."/>
            <person name="Oggioni M.R."/>
        </authorList>
    </citation>
    <scope>NUCLEOTIDE SEQUENCE [LARGE SCALE GENOMIC DNA]</scope>
    <source>
        <strain evidence="1 4">WW11663</strain>
    </source>
</reference>
<accession>A0A1D3UGV6</accession>
<dbReference type="GO" id="GO:0016746">
    <property type="term" value="F:acyltransferase activity"/>
    <property type="evidence" value="ECO:0007669"/>
    <property type="project" value="UniProtKB-KW"/>
</dbReference>
<dbReference type="GeneID" id="34758057"/>
<protein>
    <submittedName>
        <fullName evidence="1">Acyltransferase</fullName>
    </submittedName>
</protein>
<evidence type="ECO:0000313" key="1">
    <source>
        <dbReference type="EMBL" id="PDP42935.1"/>
    </source>
</evidence>
<organism evidence="2 3">
    <name type="scientific">Tannerella forsythia</name>
    <name type="common">Bacteroides forsythus</name>
    <dbReference type="NCBI Taxonomy" id="28112"/>
    <lineage>
        <taxon>Bacteria</taxon>
        <taxon>Pseudomonadati</taxon>
        <taxon>Bacteroidota</taxon>
        <taxon>Bacteroidia</taxon>
        <taxon>Bacteroidales</taxon>
        <taxon>Tannerellaceae</taxon>
        <taxon>Tannerella</taxon>
    </lineage>
</organism>
<dbReference type="OrthoDB" id="1078132at2"/>
<dbReference type="Proteomes" id="UP000219259">
    <property type="component" value="Unassembled WGS sequence"/>
</dbReference>
<evidence type="ECO:0000313" key="2">
    <source>
        <dbReference type="EMBL" id="SCQ19343.1"/>
    </source>
</evidence>
<dbReference type="SUPFAM" id="SSF69593">
    <property type="entry name" value="Glycerol-3-phosphate (1)-acyltransferase"/>
    <property type="match status" value="1"/>
</dbReference>
<dbReference type="OMA" id="SYEWEPC"/>
<dbReference type="GO" id="GO:0042840">
    <property type="term" value="P:D-glucuronate catabolic process"/>
    <property type="evidence" value="ECO:0007669"/>
    <property type="project" value="TreeGrafter"/>
</dbReference>
<keyword evidence="1" id="KW-0808">Transferase</keyword>
<dbReference type="PANTHER" id="PTHR30068">
    <property type="entry name" value="URONATE ISOMERASE"/>
    <property type="match status" value="1"/>
</dbReference>
<dbReference type="EMBL" id="NSLJ01000033">
    <property type="protein sequence ID" value="PDP42935.1"/>
    <property type="molecule type" value="Genomic_DNA"/>
</dbReference>
<reference evidence="2 3" key="1">
    <citation type="submission" date="2016-09" db="EMBL/GenBank/DDBJ databases">
        <authorList>
            <person name="Capua I."/>
            <person name="De Benedictis P."/>
            <person name="Joannis T."/>
            <person name="Lombin L.H."/>
            <person name="Cattoli G."/>
        </authorList>
    </citation>
    <scope>NUCLEOTIDE SEQUENCE [LARGE SCALE GENOMIC DNA]</scope>
    <source>
        <strain evidence="2 3">UB20</strain>
    </source>
</reference>
<dbReference type="GO" id="GO:0019698">
    <property type="term" value="P:D-galacturonate catabolic process"/>
    <property type="evidence" value="ECO:0007669"/>
    <property type="project" value="TreeGrafter"/>
</dbReference>
<proteinExistence type="predicted"/>
<keyword evidence="1" id="KW-0012">Acyltransferase</keyword>